<sequence>MEDSKSFIQVTVSKVHIDQQSSPSLSLDKEIVVKPSNSPLLDALPQSAQEIVVKPFNFSLPDPLQQSAQEILAKPSSFPLVVPLQQSTKIRRGKIIHG</sequence>
<accession>A0ABD3WX19</accession>
<dbReference type="Proteomes" id="UP001634394">
    <property type="component" value="Unassembled WGS sequence"/>
</dbReference>
<evidence type="ECO:0000313" key="2">
    <source>
        <dbReference type="Proteomes" id="UP001634394"/>
    </source>
</evidence>
<proteinExistence type="predicted"/>
<reference evidence="1 2" key="1">
    <citation type="submission" date="2024-11" db="EMBL/GenBank/DDBJ databases">
        <title>Chromosome-level genome assembly of the freshwater bivalve Anodonta woodiana.</title>
        <authorList>
            <person name="Chen X."/>
        </authorList>
    </citation>
    <scope>NUCLEOTIDE SEQUENCE [LARGE SCALE GENOMIC DNA]</scope>
    <source>
        <strain evidence="1">MN2024</strain>
        <tissue evidence="1">Gills</tissue>
    </source>
</reference>
<protein>
    <submittedName>
        <fullName evidence="1">Uncharacterized protein</fullName>
    </submittedName>
</protein>
<keyword evidence="2" id="KW-1185">Reference proteome</keyword>
<dbReference type="AlphaFoldDB" id="A0ABD3WX19"/>
<comment type="caution">
    <text evidence="1">The sequence shown here is derived from an EMBL/GenBank/DDBJ whole genome shotgun (WGS) entry which is preliminary data.</text>
</comment>
<feature type="non-terminal residue" evidence="1">
    <location>
        <position position="98"/>
    </location>
</feature>
<evidence type="ECO:0000313" key="1">
    <source>
        <dbReference type="EMBL" id="KAL3878522.1"/>
    </source>
</evidence>
<name>A0ABD3WX19_SINWO</name>
<gene>
    <name evidence="1" type="ORF">ACJMK2_030862</name>
</gene>
<dbReference type="EMBL" id="JBJQND010000004">
    <property type="protein sequence ID" value="KAL3878522.1"/>
    <property type="molecule type" value="Genomic_DNA"/>
</dbReference>
<organism evidence="1 2">
    <name type="scientific">Sinanodonta woodiana</name>
    <name type="common">Chinese pond mussel</name>
    <name type="synonym">Anodonta woodiana</name>
    <dbReference type="NCBI Taxonomy" id="1069815"/>
    <lineage>
        <taxon>Eukaryota</taxon>
        <taxon>Metazoa</taxon>
        <taxon>Spiralia</taxon>
        <taxon>Lophotrochozoa</taxon>
        <taxon>Mollusca</taxon>
        <taxon>Bivalvia</taxon>
        <taxon>Autobranchia</taxon>
        <taxon>Heteroconchia</taxon>
        <taxon>Palaeoheterodonta</taxon>
        <taxon>Unionida</taxon>
        <taxon>Unionoidea</taxon>
        <taxon>Unionidae</taxon>
        <taxon>Unioninae</taxon>
        <taxon>Sinanodonta</taxon>
    </lineage>
</organism>